<keyword evidence="1" id="KW-0805">Transcription regulation</keyword>
<dbReference type="PANTHER" id="PTHR30204:SF92">
    <property type="entry name" value="HTH-TYPE TRANSCRIPTIONAL REGULATOR ZNTR"/>
    <property type="match status" value="1"/>
</dbReference>
<dbReference type="SMART" id="SM00422">
    <property type="entry name" value="HTH_MERR"/>
    <property type="match status" value="1"/>
</dbReference>
<dbReference type="PRINTS" id="PR00040">
    <property type="entry name" value="HTHMERR"/>
</dbReference>
<dbReference type="CDD" id="cd04785">
    <property type="entry name" value="HTH_CadR-PbrR-like"/>
    <property type="match status" value="1"/>
</dbReference>
<dbReference type="InterPro" id="IPR009061">
    <property type="entry name" value="DNA-bd_dom_put_sf"/>
</dbReference>
<dbReference type="RefSeq" id="WP_138397523.1">
    <property type="nucleotide sequence ID" value="NZ_JBAFVI010000004.1"/>
</dbReference>
<dbReference type="InterPro" id="IPR047057">
    <property type="entry name" value="MerR_fam"/>
</dbReference>
<proteinExistence type="predicted"/>
<name>A0A6C1KVC6_XANAU</name>
<dbReference type="InterPro" id="IPR015358">
    <property type="entry name" value="Tscrpt_reg_MerR_DNA-bd"/>
</dbReference>
<keyword evidence="3" id="KW-0804">Transcription</keyword>
<evidence type="ECO:0000313" key="5">
    <source>
        <dbReference type="EMBL" id="TLX44896.1"/>
    </source>
</evidence>
<protein>
    <submittedName>
        <fullName evidence="5">Helix-turn-helix domain-containing protein</fullName>
    </submittedName>
</protein>
<dbReference type="PROSITE" id="PS00552">
    <property type="entry name" value="HTH_MERR_1"/>
    <property type="match status" value="1"/>
</dbReference>
<dbReference type="PANTHER" id="PTHR30204">
    <property type="entry name" value="REDOX-CYCLING DRUG-SENSING TRANSCRIPTIONAL ACTIVATOR SOXR"/>
    <property type="match status" value="1"/>
</dbReference>
<accession>A0A6C1KVC6</accession>
<reference evidence="5 6" key="1">
    <citation type="submission" date="2019-05" db="EMBL/GenBank/DDBJ databases">
        <authorList>
            <person name="Zhou X."/>
        </authorList>
    </citation>
    <scope>NUCLEOTIDE SEQUENCE [LARGE SCALE GENOMIC DNA]</scope>
    <source>
        <strain evidence="5 6">DSM 432</strain>
    </source>
</reference>
<dbReference type="PROSITE" id="PS50937">
    <property type="entry name" value="HTH_MERR_2"/>
    <property type="match status" value="1"/>
</dbReference>
<keyword evidence="2" id="KW-0238">DNA-binding</keyword>
<evidence type="ECO:0000313" key="6">
    <source>
        <dbReference type="Proteomes" id="UP000305131"/>
    </source>
</evidence>
<dbReference type="AlphaFoldDB" id="A0A6C1KVC6"/>
<gene>
    <name evidence="5" type="ORF">FBQ73_00230</name>
</gene>
<evidence type="ECO:0000256" key="3">
    <source>
        <dbReference type="ARBA" id="ARBA00023163"/>
    </source>
</evidence>
<dbReference type="EMBL" id="VAUP01000002">
    <property type="protein sequence ID" value="TLX44896.1"/>
    <property type="molecule type" value="Genomic_DNA"/>
</dbReference>
<dbReference type="Proteomes" id="UP000305131">
    <property type="component" value="Unassembled WGS sequence"/>
</dbReference>
<feature type="domain" description="HTH merR-type" evidence="4">
    <location>
        <begin position="16"/>
        <end position="85"/>
    </location>
</feature>
<evidence type="ECO:0000256" key="1">
    <source>
        <dbReference type="ARBA" id="ARBA00023015"/>
    </source>
</evidence>
<evidence type="ECO:0000259" key="4">
    <source>
        <dbReference type="PROSITE" id="PS50937"/>
    </source>
</evidence>
<dbReference type="SUPFAM" id="SSF46955">
    <property type="entry name" value="Putative DNA-binding domain"/>
    <property type="match status" value="1"/>
</dbReference>
<evidence type="ECO:0000256" key="2">
    <source>
        <dbReference type="ARBA" id="ARBA00023125"/>
    </source>
</evidence>
<organism evidence="5 6">
    <name type="scientific">Xanthobacter autotrophicus</name>
    <dbReference type="NCBI Taxonomy" id="280"/>
    <lineage>
        <taxon>Bacteria</taxon>
        <taxon>Pseudomonadati</taxon>
        <taxon>Pseudomonadota</taxon>
        <taxon>Alphaproteobacteria</taxon>
        <taxon>Hyphomicrobiales</taxon>
        <taxon>Xanthobacteraceae</taxon>
        <taxon>Xanthobacter</taxon>
    </lineage>
</organism>
<dbReference type="GO" id="GO:0003677">
    <property type="term" value="F:DNA binding"/>
    <property type="evidence" value="ECO:0007669"/>
    <property type="project" value="UniProtKB-KW"/>
</dbReference>
<dbReference type="Pfam" id="PF00376">
    <property type="entry name" value="MerR"/>
    <property type="match status" value="1"/>
</dbReference>
<comment type="caution">
    <text evidence="5">The sequence shown here is derived from an EMBL/GenBank/DDBJ whole genome shotgun (WGS) entry which is preliminary data.</text>
</comment>
<dbReference type="GO" id="GO:0003700">
    <property type="term" value="F:DNA-binding transcription factor activity"/>
    <property type="evidence" value="ECO:0007669"/>
    <property type="project" value="InterPro"/>
</dbReference>
<dbReference type="GeneID" id="95771889"/>
<dbReference type="Pfam" id="PF09278">
    <property type="entry name" value="MerR-DNA-bind"/>
    <property type="match status" value="1"/>
</dbReference>
<dbReference type="InterPro" id="IPR000551">
    <property type="entry name" value="MerR-type_HTH_dom"/>
</dbReference>
<dbReference type="Gene3D" id="1.10.1660.10">
    <property type="match status" value="1"/>
</dbReference>
<dbReference type="OrthoDB" id="9802944at2"/>
<sequence>MSRLSSDFLPDPVPDPLPIGAAARASGVKVPTIRFYEEIGLMPALPRTEGNRRLYSATHLQRLAFIRHARELGFDIEAIRTLLTLQDRPEQSCAASDEIASARLIEVRSRIAALRALEAELQRMVDGCAHGHVAQCRVIETLSDHGQCQFHNGQGENLGIGRNSSDLPSFSGTMTQRF</sequence>